<evidence type="ECO:0000313" key="2">
    <source>
        <dbReference type="EMBL" id="GGJ61731.1"/>
    </source>
</evidence>
<proteinExistence type="predicted"/>
<dbReference type="Pfam" id="PF06114">
    <property type="entry name" value="Peptidase_M78"/>
    <property type="match status" value="1"/>
</dbReference>
<feature type="domain" description="IrrE N-terminal-like" evidence="1">
    <location>
        <begin position="14"/>
        <end position="120"/>
    </location>
</feature>
<dbReference type="InterPro" id="IPR010359">
    <property type="entry name" value="IrrE_HExxH"/>
</dbReference>
<name>A0ABQ2DL63_9BACI</name>
<accession>A0ABQ2DL63</accession>
<protein>
    <recommendedName>
        <fullName evidence="1">IrrE N-terminal-like domain-containing protein</fullName>
    </recommendedName>
</protein>
<gene>
    <name evidence="2" type="ORF">GCM10007111_24810</name>
</gene>
<dbReference type="EMBL" id="BMPN01000003">
    <property type="protein sequence ID" value="GGJ61731.1"/>
    <property type="molecule type" value="Genomic_DNA"/>
</dbReference>
<reference evidence="3" key="1">
    <citation type="journal article" date="2019" name="Int. J. Syst. Evol. Microbiol.">
        <title>The Global Catalogue of Microorganisms (GCM) 10K type strain sequencing project: providing services to taxonomists for standard genome sequencing and annotation.</title>
        <authorList>
            <consortium name="The Broad Institute Genomics Platform"/>
            <consortium name="The Broad Institute Genome Sequencing Center for Infectious Disease"/>
            <person name="Wu L."/>
            <person name="Ma J."/>
        </authorList>
    </citation>
    <scope>NUCLEOTIDE SEQUENCE [LARGE SCALE GENOMIC DNA]</scope>
    <source>
        <strain evidence="3">JCM 30071</strain>
    </source>
</reference>
<comment type="caution">
    <text evidence="2">The sequence shown here is derived from an EMBL/GenBank/DDBJ whole genome shotgun (WGS) entry which is preliminary data.</text>
</comment>
<dbReference type="Proteomes" id="UP000634435">
    <property type="component" value="Unassembled WGS sequence"/>
</dbReference>
<keyword evidence="3" id="KW-1185">Reference proteome</keyword>
<dbReference type="RefSeq" id="WP_188943229.1">
    <property type="nucleotide sequence ID" value="NZ_BMPN01000003.1"/>
</dbReference>
<sequence length="153" mass="18315">MYETLVQEAFDNNVVVEERYMSKRNKGLYGDNVIWINKNLETLVERTCVIAEELYHHYFTIGDITELSVIQNLKQEHFARRRAAKRLVTLEGLVEAYKNYCYSKYEIAEYLRVTEPFLEMSIKYYHEKYGREVRVDDKHVLFLDPLGVFEDIK</sequence>
<evidence type="ECO:0000259" key="1">
    <source>
        <dbReference type="Pfam" id="PF06114"/>
    </source>
</evidence>
<organism evidence="2 3">
    <name type="scientific">Virgibacillus kapii</name>
    <dbReference type="NCBI Taxonomy" id="1638645"/>
    <lineage>
        <taxon>Bacteria</taxon>
        <taxon>Bacillati</taxon>
        <taxon>Bacillota</taxon>
        <taxon>Bacilli</taxon>
        <taxon>Bacillales</taxon>
        <taxon>Bacillaceae</taxon>
        <taxon>Virgibacillus</taxon>
    </lineage>
</organism>
<evidence type="ECO:0000313" key="3">
    <source>
        <dbReference type="Proteomes" id="UP000634435"/>
    </source>
</evidence>